<keyword evidence="2 4" id="KW-0560">Oxidoreductase</keyword>
<dbReference type="GO" id="GO:0050570">
    <property type="term" value="F:4-hydroxythreonine-4-phosphate dehydrogenase activity"/>
    <property type="evidence" value="ECO:0007669"/>
    <property type="project" value="UniProtKB-EC"/>
</dbReference>
<organism evidence="4 5">
    <name type="scientific">Litoreibacter arenae DSM 19593</name>
    <dbReference type="NCBI Taxonomy" id="1123360"/>
    <lineage>
        <taxon>Bacteria</taxon>
        <taxon>Pseudomonadati</taxon>
        <taxon>Pseudomonadota</taxon>
        <taxon>Alphaproteobacteria</taxon>
        <taxon>Rhodobacterales</taxon>
        <taxon>Roseobacteraceae</taxon>
        <taxon>Litoreibacter</taxon>
    </lineage>
</organism>
<dbReference type="EMBL" id="AONI01000013">
    <property type="protein sequence ID" value="EPX78291.1"/>
    <property type="molecule type" value="Genomic_DNA"/>
</dbReference>
<dbReference type="SUPFAM" id="SSF53659">
    <property type="entry name" value="Isocitrate/Isopropylmalate dehydrogenase-like"/>
    <property type="match status" value="1"/>
</dbReference>
<dbReference type="eggNOG" id="COG1995">
    <property type="taxonomic scope" value="Bacteria"/>
</dbReference>
<keyword evidence="3" id="KW-0520">NAD</keyword>
<sequence length="366" mass="38650">MVDVRRIALALGDAGGIGLELAARILSDIQTGADMIVFGDRRALDLGAQQAGVVLDFATADLNALSRLTEGSVLIDLGNCDPDDATVGVATSRAGAAALENFRAALLTAKVGLVDAVAFTPFNKAAMRMAKTDYIDEIGFIDAVLDAPRSGREFNVLDEVWNARVTSHVPLRDVAGLLSPDRIFDSLKLTVEVMQDAGIERPRIGVAALNPHAGDGRNFGSEDEDIILPAVERAKAEQMAVKGPVPSDTVFVRALKGEFDAVLTMFHDQGQIAMKLIGFDRGVTLIAGYGFPIVTPAHGTAYDIAGQGVADMGATMAALKLGRRLAARAPQRNADYAARKDLIAALQSCPRYGAQPINVIEGANRS</sequence>
<dbReference type="GO" id="GO:0051287">
    <property type="term" value="F:NAD binding"/>
    <property type="evidence" value="ECO:0007669"/>
    <property type="project" value="InterPro"/>
</dbReference>
<keyword evidence="1" id="KW-0479">Metal-binding</keyword>
<dbReference type="PATRIC" id="fig|1123360.3.peg.2498"/>
<name>S9QA90_9RHOB</name>
<dbReference type="OrthoDB" id="9801783at2"/>
<dbReference type="EC" id="1.1.1.262" evidence="4"/>
<dbReference type="STRING" id="1123360.thalar_02520"/>
<dbReference type="GO" id="GO:0046872">
    <property type="term" value="F:metal ion binding"/>
    <property type="evidence" value="ECO:0007669"/>
    <property type="project" value="UniProtKB-KW"/>
</dbReference>
<proteinExistence type="predicted"/>
<dbReference type="AlphaFoldDB" id="S9QA90"/>
<keyword evidence="5" id="KW-1185">Reference proteome</keyword>
<dbReference type="Proteomes" id="UP000015351">
    <property type="component" value="Unassembled WGS sequence"/>
</dbReference>
<reference evidence="5" key="1">
    <citation type="journal article" date="2013" name="Stand. Genomic Sci.">
        <title>Genome sequence of the Litoreibacter arenae type strain (DSM 19593(T)), a member of the Roseobacter clade isolated from sea sand.</title>
        <authorList>
            <person name="Riedel T."/>
            <person name="Fiebig A."/>
            <person name="Petersen J."/>
            <person name="Gronow S."/>
            <person name="Kyrpides N.C."/>
            <person name="Goker M."/>
            <person name="Klenk H.P."/>
        </authorList>
    </citation>
    <scope>NUCLEOTIDE SEQUENCE [LARGE SCALE GENOMIC DNA]</scope>
    <source>
        <strain evidence="5">DSM 19593</strain>
    </source>
</reference>
<gene>
    <name evidence="4" type="ORF">thalar_02520</name>
</gene>
<evidence type="ECO:0000256" key="1">
    <source>
        <dbReference type="ARBA" id="ARBA00022723"/>
    </source>
</evidence>
<dbReference type="PANTHER" id="PTHR30004:SF3">
    <property type="entry name" value="4-HYDROXYTHREONINE-4-PHOSPHATE DEHYDROGENASE 2-RELATED"/>
    <property type="match status" value="1"/>
</dbReference>
<evidence type="ECO:0000256" key="3">
    <source>
        <dbReference type="ARBA" id="ARBA00023027"/>
    </source>
</evidence>
<dbReference type="PANTHER" id="PTHR30004">
    <property type="entry name" value="4-HYDROXYTHREONINE-4-PHOSPHATE DEHYDROGENASE"/>
    <property type="match status" value="1"/>
</dbReference>
<evidence type="ECO:0000256" key="2">
    <source>
        <dbReference type="ARBA" id="ARBA00023002"/>
    </source>
</evidence>
<comment type="caution">
    <text evidence="4">The sequence shown here is derived from an EMBL/GenBank/DDBJ whole genome shotgun (WGS) entry which is preliminary data.</text>
</comment>
<evidence type="ECO:0000313" key="4">
    <source>
        <dbReference type="EMBL" id="EPX78291.1"/>
    </source>
</evidence>
<dbReference type="Pfam" id="PF04166">
    <property type="entry name" value="PdxA"/>
    <property type="match status" value="1"/>
</dbReference>
<evidence type="ECO:0000313" key="5">
    <source>
        <dbReference type="Proteomes" id="UP000015351"/>
    </source>
</evidence>
<accession>S9QA90</accession>
<protein>
    <submittedName>
        <fullName evidence="4">4-hydroxythreonine-4-phosphate dehydrogenase</fullName>
        <ecNumber evidence="4">1.1.1.262</ecNumber>
    </submittedName>
</protein>
<dbReference type="HOGENOM" id="CLU_040168_0_1_5"/>
<dbReference type="Gene3D" id="3.40.718.10">
    <property type="entry name" value="Isopropylmalate Dehydrogenase"/>
    <property type="match status" value="1"/>
</dbReference>
<dbReference type="InterPro" id="IPR005255">
    <property type="entry name" value="PdxA_fam"/>
</dbReference>